<dbReference type="PANTHER" id="PTHR47266">
    <property type="entry name" value="ENDONUCLEASE-RELATED"/>
    <property type="match status" value="1"/>
</dbReference>
<dbReference type="InterPro" id="IPR052160">
    <property type="entry name" value="Gypsy_RT_Integrase-like"/>
</dbReference>
<proteinExistence type="predicted"/>
<evidence type="ECO:0000313" key="3">
    <source>
        <dbReference type="Proteomes" id="UP000824469"/>
    </source>
</evidence>
<accession>A0AA38LI74</accession>
<dbReference type="Pfam" id="PF17921">
    <property type="entry name" value="Integrase_H2C2"/>
    <property type="match status" value="1"/>
</dbReference>
<dbReference type="AlphaFoldDB" id="A0AA38LI74"/>
<gene>
    <name evidence="2" type="ORF">KI387_005067</name>
</gene>
<feature type="non-terminal residue" evidence="2">
    <location>
        <position position="1"/>
    </location>
</feature>
<dbReference type="Proteomes" id="UP000824469">
    <property type="component" value="Unassembled WGS sequence"/>
</dbReference>
<feature type="non-terminal residue" evidence="2">
    <location>
        <position position="101"/>
    </location>
</feature>
<protein>
    <recommendedName>
        <fullName evidence="1">Integrase zinc-binding domain-containing protein</fullName>
    </recommendedName>
</protein>
<feature type="domain" description="Integrase zinc-binding" evidence="1">
    <location>
        <begin position="4"/>
        <end position="60"/>
    </location>
</feature>
<dbReference type="InterPro" id="IPR041588">
    <property type="entry name" value="Integrase_H2C2"/>
</dbReference>
<dbReference type="Gene3D" id="1.10.340.70">
    <property type="match status" value="1"/>
</dbReference>
<comment type="caution">
    <text evidence="2">The sequence shown here is derived from an EMBL/GenBank/DDBJ whole genome shotgun (WGS) entry which is preliminary data.</text>
</comment>
<keyword evidence="3" id="KW-1185">Reference proteome</keyword>
<sequence>CVREDEVHDILRACDDEPGGGHYSVKRTIHKILRVGYYWPSLHKTVKNYVWQCDACQRMGKPTLSKEIPLNPQLLLGPFEKWGIDFVGPFDPPSFGKEYLH</sequence>
<organism evidence="2 3">
    <name type="scientific">Taxus chinensis</name>
    <name type="common">Chinese yew</name>
    <name type="synonym">Taxus wallichiana var. chinensis</name>
    <dbReference type="NCBI Taxonomy" id="29808"/>
    <lineage>
        <taxon>Eukaryota</taxon>
        <taxon>Viridiplantae</taxon>
        <taxon>Streptophyta</taxon>
        <taxon>Embryophyta</taxon>
        <taxon>Tracheophyta</taxon>
        <taxon>Spermatophyta</taxon>
        <taxon>Pinopsida</taxon>
        <taxon>Pinidae</taxon>
        <taxon>Conifers II</taxon>
        <taxon>Cupressales</taxon>
        <taxon>Taxaceae</taxon>
        <taxon>Taxus</taxon>
    </lineage>
</organism>
<evidence type="ECO:0000313" key="2">
    <source>
        <dbReference type="EMBL" id="KAH9324889.1"/>
    </source>
</evidence>
<dbReference type="EMBL" id="JAHRHJ020000002">
    <property type="protein sequence ID" value="KAH9324889.1"/>
    <property type="molecule type" value="Genomic_DNA"/>
</dbReference>
<evidence type="ECO:0000259" key="1">
    <source>
        <dbReference type="Pfam" id="PF17921"/>
    </source>
</evidence>
<name>A0AA38LI74_TAXCH</name>
<reference evidence="2 3" key="1">
    <citation type="journal article" date="2021" name="Nat. Plants">
        <title>The Taxus genome provides insights into paclitaxel biosynthesis.</title>
        <authorList>
            <person name="Xiong X."/>
            <person name="Gou J."/>
            <person name="Liao Q."/>
            <person name="Li Y."/>
            <person name="Zhou Q."/>
            <person name="Bi G."/>
            <person name="Li C."/>
            <person name="Du R."/>
            <person name="Wang X."/>
            <person name="Sun T."/>
            <person name="Guo L."/>
            <person name="Liang H."/>
            <person name="Lu P."/>
            <person name="Wu Y."/>
            <person name="Zhang Z."/>
            <person name="Ro D.K."/>
            <person name="Shang Y."/>
            <person name="Huang S."/>
            <person name="Yan J."/>
        </authorList>
    </citation>
    <scope>NUCLEOTIDE SEQUENCE [LARGE SCALE GENOMIC DNA]</scope>
    <source>
        <strain evidence="2">Ta-2019</strain>
    </source>
</reference>